<dbReference type="EMBL" id="ABCA03000050">
    <property type="protein sequence ID" value="EDS00234.1"/>
    <property type="molecule type" value="Genomic_DNA"/>
</dbReference>
<organism evidence="1 2">
    <name type="scientific">[Eubacterium] siraeum DSM 15702</name>
    <dbReference type="NCBI Taxonomy" id="428128"/>
    <lineage>
        <taxon>Bacteria</taxon>
        <taxon>Bacillati</taxon>
        <taxon>Bacillota</taxon>
        <taxon>Clostridia</taxon>
        <taxon>Eubacteriales</taxon>
        <taxon>Oscillospiraceae</taxon>
        <taxon>Oscillospiraceae incertae sedis</taxon>
    </lineage>
</organism>
<evidence type="ECO:0000313" key="1">
    <source>
        <dbReference type="EMBL" id="EDS00234.1"/>
    </source>
</evidence>
<evidence type="ECO:0000313" key="2">
    <source>
        <dbReference type="Proteomes" id="UP000005326"/>
    </source>
</evidence>
<comment type="caution">
    <text evidence="1">The sequence shown here is derived from an EMBL/GenBank/DDBJ whole genome shotgun (WGS) entry which is preliminary data.</text>
</comment>
<proteinExistence type="predicted"/>
<reference evidence="1" key="2">
    <citation type="submission" date="2014-06" db="EMBL/GenBank/DDBJ databases">
        <title>Draft genome sequence of Eubacterium siraeum (DSM 15702).</title>
        <authorList>
            <person name="Sudarsanam P."/>
            <person name="Ley R."/>
            <person name="Guruge J."/>
            <person name="Turnbaugh P.J."/>
            <person name="Mahowald M."/>
            <person name="Liep D."/>
            <person name="Gordon J."/>
        </authorList>
    </citation>
    <scope>NUCLEOTIDE SEQUENCE</scope>
    <source>
        <strain evidence="1">DSM 15702</strain>
    </source>
</reference>
<sequence>MAGYLKLKNPIQNNKLKEKLLSQKFTGMLKELAPIKHSINKSRDALISCINDTIKSKNCPVFSELPVKESKTKESKAVKATDTVNVKTAVTKKPIQEKEEASTDVKTDIIEKAESADAVKKGIEIYSVCGKEFTGNQSKMMTDAMKKQLEKAMLCYNNVNNSDSSENVAAIARKQGLKLMIFCFTIRNSCR</sequence>
<dbReference type="AlphaFoldDB" id="B0MPV6"/>
<gene>
    <name evidence="1" type="ORF">EUBSIR_01909</name>
</gene>
<accession>B0MPV6</accession>
<protein>
    <submittedName>
        <fullName evidence="1">Uncharacterized protein</fullName>
    </submittedName>
</protein>
<reference evidence="1" key="1">
    <citation type="submission" date="2007-10" db="EMBL/GenBank/DDBJ databases">
        <authorList>
            <person name="Fulton L."/>
            <person name="Clifton S."/>
            <person name="Fulton B."/>
            <person name="Xu J."/>
            <person name="Minx P."/>
            <person name="Pepin K.H."/>
            <person name="Johnson M."/>
            <person name="Thiruvilangam P."/>
            <person name="Bhonagiri V."/>
            <person name="Nash W.E."/>
            <person name="Mardis E.R."/>
            <person name="Wilson R.K."/>
        </authorList>
    </citation>
    <scope>NUCLEOTIDE SEQUENCE [LARGE SCALE GENOMIC DNA]</scope>
    <source>
        <strain evidence="1">DSM 15702</strain>
    </source>
</reference>
<keyword evidence="2" id="KW-1185">Reference proteome</keyword>
<name>B0MPV6_9FIRM</name>
<dbReference type="Proteomes" id="UP000005326">
    <property type="component" value="Unassembled WGS sequence"/>
</dbReference>